<accession>A0A9N8VQH2</accession>
<evidence type="ECO:0000313" key="2">
    <source>
        <dbReference type="EMBL" id="CAG8457109.1"/>
    </source>
</evidence>
<feature type="compositionally biased region" description="Polar residues" evidence="1">
    <location>
        <begin position="27"/>
        <end position="48"/>
    </location>
</feature>
<gene>
    <name evidence="2" type="ORF">FMOSSE_LOCUS1847</name>
</gene>
<organism evidence="2 3">
    <name type="scientific">Funneliformis mosseae</name>
    <name type="common">Endomycorrhizal fungus</name>
    <name type="synonym">Glomus mosseae</name>
    <dbReference type="NCBI Taxonomy" id="27381"/>
    <lineage>
        <taxon>Eukaryota</taxon>
        <taxon>Fungi</taxon>
        <taxon>Fungi incertae sedis</taxon>
        <taxon>Mucoromycota</taxon>
        <taxon>Glomeromycotina</taxon>
        <taxon>Glomeromycetes</taxon>
        <taxon>Glomerales</taxon>
        <taxon>Glomeraceae</taxon>
        <taxon>Funneliformis</taxon>
    </lineage>
</organism>
<keyword evidence="3" id="KW-1185">Reference proteome</keyword>
<comment type="caution">
    <text evidence="2">The sequence shown here is derived from an EMBL/GenBank/DDBJ whole genome shotgun (WGS) entry which is preliminary data.</text>
</comment>
<protein>
    <submittedName>
        <fullName evidence="2">3692_t:CDS:1</fullName>
    </submittedName>
</protein>
<evidence type="ECO:0000256" key="1">
    <source>
        <dbReference type="SAM" id="MobiDB-lite"/>
    </source>
</evidence>
<evidence type="ECO:0000313" key="3">
    <source>
        <dbReference type="Proteomes" id="UP000789375"/>
    </source>
</evidence>
<name>A0A9N8VQH2_FUNMO</name>
<sequence>MVFAANDHTERSNTKERQQPIFLKTVLGNSDKTSDTLNTSNCRESQIL</sequence>
<dbReference type="EMBL" id="CAJVPP010000218">
    <property type="protein sequence ID" value="CAG8457109.1"/>
    <property type="molecule type" value="Genomic_DNA"/>
</dbReference>
<dbReference type="AlphaFoldDB" id="A0A9N8VQH2"/>
<feature type="region of interest" description="Disordered" evidence="1">
    <location>
        <begin position="1"/>
        <end position="48"/>
    </location>
</feature>
<feature type="compositionally biased region" description="Basic and acidic residues" evidence="1">
    <location>
        <begin position="7"/>
        <end position="18"/>
    </location>
</feature>
<reference evidence="2" key="1">
    <citation type="submission" date="2021-06" db="EMBL/GenBank/DDBJ databases">
        <authorList>
            <person name="Kallberg Y."/>
            <person name="Tangrot J."/>
            <person name="Rosling A."/>
        </authorList>
    </citation>
    <scope>NUCLEOTIDE SEQUENCE</scope>
    <source>
        <strain evidence="2">87-6 pot B 2015</strain>
    </source>
</reference>
<dbReference type="Proteomes" id="UP000789375">
    <property type="component" value="Unassembled WGS sequence"/>
</dbReference>
<proteinExistence type="predicted"/>